<gene>
    <name evidence="1" type="ORF">CGC58_11055</name>
</gene>
<protein>
    <submittedName>
        <fullName evidence="1">Uncharacterized protein</fullName>
    </submittedName>
</protein>
<dbReference type="Proteomes" id="UP000217348">
    <property type="component" value="Chromosome"/>
</dbReference>
<dbReference type="EMBL" id="CP022387">
    <property type="protein sequence ID" value="ATA90214.1"/>
    <property type="molecule type" value="Genomic_DNA"/>
</dbReference>
<dbReference type="KEGG" id="csto:CGC58_11055"/>
<reference evidence="2" key="1">
    <citation type="submission" date="2017-06" db="EMBL/GenBank/DDBJ databases">
        <title>Capnocytophaga spp. assemblies.</title>
        <authorList>
            <person name="Gulvik C.A."/>
        </authorList>
    </citation>
    <scope>NUCLEOTIDE SEQUENCE [LARGE SCALE GENOMIC DNA]</scope>
    <source>
        <strain evidence="2">H2177</strain>
    </source>
</reference>
<proteinExistence type="predicted"/>
<evidence type="ECO:0000313" key="2">
    <source>
        <dbReference type="Proteomes" id="UP000217348"/>
    </source>
</evidence>
<sequence>MAKDNYISIEFSQEELDRMDNLLSQLEEIVKEKFISLTTEERMEHARVGNKTEDWISRVRIFMEQYPDLVLRHINVEEFNRDYKARQALLPRLRRLQAITNRVDDTTLLLGSDLHYNGITFYKGVKAMAQTNAPNAQTIYDDLKTRFSGRPSMRKKDKDESAPQ</sequence>
<name>A0A250FYN8_9FLAO</name>
<dbReference type="AlphaFoldDB" id="A0A250FYN8"/>
<organism evidence="1 2">
    <name type="scientific">Capnocytophaga stomatis</name>
    <dbReference type="NCBI Taxonomy" id="1848904"/>
    <lineage>
        <taxon>Bacteria</taxon>
        <taxon>Pseudomonadati</taxon>
        <taxon>Bacteroidota</taxon>
        <taxon>Flavobacteriia</taxon>
        <taxon>Flavobacteriales</taxon>
        <taxon>Flavobacteriaceae</taxon>
        <taxon>Capnocytophaga</taxon>
    </lineage>
</organism>
<dbReference type="RefSeq" id="WP_095896758.1">
    <property type="nucleotide sequence ID" value="NZ_CP022387.1"/>
</dbReference>
<accession>A0A250FYN8</accession>
<evidence type="ECO:0000313" key="1">
    <source>
        <dbReference type="EMBL" id="ATA90214.1"/>
    </source>
</evidence>
<dbReference type="OrthoDB" id="5952844at2"/>